<keyword evidence="7" id="KW-1185">Reference proteome</keyword>
<dbReference type="GO" id="GO:0007188">
    <property type="term" value="P:adenylate cyclase-modulating G protein-coupled receptor signaling pathway"/>
    <property type="evidence" value="ECO:0007669"/>
    <property type="project" value="TreeGrafter"/>
</dbReference>
<feature type="binding site" evidence="5">
    <location>
        <begin position="81"/>
        <end position="84"/>
    </location>
    <ligand>
        <name>GTP</name>
        <dbReference type="ChEBI" id="CHEBI:37565"/>
    </ligand>
</feature>
<dbReference type="GO" id="GO:0005834">
    <property type="term" value="C:heterotrimeric G-protein complex"/>
    <property type="evidence" value="ECO:0007669"/>
    <property type="project" value="TreeGrafter"/>
</dbReference>
<dbReference type="PANTHER" id="PTHR10218">
    <property type="entry name" value="GTP-BINDING PROTEIN ALPHA SUBUNIT"/>
    <property type="match status" value="1"/>
</dbReference>
<reference evidence="7" key="1">
    <citation type="submission" date="2021-01" db="EMBL/GenBank/DDBJ databases">
        <title>Caligus Genome Assembly.</title>
        <authorList>
            <person name="Gallardo-Escarate C."/>
        </authorList>
    </citation>
    <scope>NUCLEOTIDE SEQUENCE [LARGE SCALE GENOMIC DNA]</scope>
</reference>
<evidence type="ECO:0000256" key="2">
    <source>
        <dbReference type="ARBA" id="ARBA00022741"/>
    </source>
</evidence>
<dbReference type="Gene3D" id="3.40.50.300">
    <property type="entry name" value="P-loop containing nucleotide triphosphate hydrolases"/>
    <property type="match status" value="1"/>
</dbReference>
<accession>A0A7T8GWX2</accession>
<evidence type="ECO:0008006" key="8">
    <source>
        <dbReference type="Google" id="ProtNLM"/>
    </source>
</evidence>
<evidence type="ECO:0000313" key="6">
    <source>
        <dbReference type="EMBL" id="QQP39187.1"/>
    </source>
</evidence>
<evidence type="ECO:0000256" key="5">
    <source>
        <dbReference type="PIRSR" id="PIRSR601019-1"/>
    </source>
</evidence>
<feature type="non-terminal residue" evidence="6">
    <location>
        <position position="1"/>
    </location>
</feature>
<dbReference type="GO" id="GO:0031683">
    <property type="term" value="F:G-protein beta/gamma-subunit complex binding"/>
    <property type="evidence" value="ECO:0007669"/>
    <property type="project" value="InterPro"/>
</dbReference>
<sequence>VKCEITKGYPTVMTFRMIDRRKWIHCFEGVQCVLFIVSLAEYDQVLEEDSVTNRLQESLILFQNIFHNKFFSKSGFILFLNKTDLFEEKIRRTPLGPSSFPELPGELKLSVQEAKEFILSKFLERTASEIHEQQKRRPSRAVSSKALYHHFTTATDTQHIKYIFSSVTEMIIRTTLERTQLI</sequence>
<dbReference type="InterPro" id="IPR001019">
    <property type="entry name" value="Gprotein_alpha_su"/>
</dbReference>
<dbReference type="Proteomes" id="UP000595437">
    <property type="component" value="Chromosome 14"/>
</dbReference>
<keyword evidence="4" id="KW-0807">Transducer</keyword>
<dbReference type="PRINTS" id="PR00318">
    <property type="entry name" value="GPROTEINA"/>
</dbReference>
<evidence type="ECO:0000313" key="7">
    <source>
        <dbReference type="Proteomes" id="UP000595437"/>
    </source>
</evidence>
<dbReference type="GO" id="GO:0005737">
    <property type="term" value="C:cytoplasm"/>
    <property type="evidence" value="ECO:0007669"/>
    <property type="project" value="TreeGrafter"/>
</dbReference>
<dbReference type="SUPFAM" id="SSF52540">
    <property type="entry name" value="P-loop containing nucleoside triphosphate hydrolases"/>
    <property type="match status" value="1"/>
</dbReference>
<evidence type="ECO:0000256" key="4">
    <source>
        <dbReference type="ARBA" id="ARBA00023224"/>
    </source>
</evidence>
<dbReference type="PANTHER" id="PTHR10218:SF360">
    <property type="entry name" value="GUANINE NUCLEOTIDE-BINDING PROTEIN SUBUNIT ALPHA HOMOLOG"/>
    <property type="match status" value="1"/>
</dbReference>
<name>A0A7T8GWX2_CALRO</name>
<dbReference type="GO" id="GO:0046872">
    <property type="term" value="F:metal ion binding"/>
    <property type="evidence" value="ECO:0007669"/>
    <property type="project" value="UniProtKB-KW"/>
</dbReference>
<organism evidence="6 7">
    <name type="scientific">Caligus rogercresseyi</name>
    <name type="common">Sea louse</name>
    <dbReference type="NCBI Taxonomy" id="217165"/>
    <lineage>
        <taxon>Eukaryota</taxon>
        <taxon>Metazoa</taxon>
        <taxon>Ecdysozoa</taxon>
        <taxon>Arthropoda</taxon>
        <taxon>Crustacea</taxon>
        <taxon>Multicrustacea</taxon>
        <taxon>Hexanauplia</taxon>
        <taxon>Copepoda</taxon>
        <taxon>Siphonostomatoida</taxon>
        <taxon>Caligidae</taxon>
        <taxon>Caligus</taxon>
    </lineage>
</organism>
<dbReference type="InterPro" id="IPR027417">
    <property type="entry name" value="P-loop_NTPase"/>
</dbReference>
<dbReference type="OrthoDB" id="6353601at2759"/>
<dbReference type="EMBL" id="CP045903">
    <property type="protein sequence ID" value="QQP39187.1"/>
    <property type="molecule type" value="Genomic_DNA"/>
</dbReference>
<feature type="binding site" evidence="5">
    <location>
        <position position="154"/>
    </location>
    <ligand>
        <name>GTP</name>
        <dbReference type="ChEBI" id="CHEBI:37565"/>
    </ligand>
</feature>
<keyword evidence="3 5" id="KW-0342">GTP-binding</keyword>
<evidence type="ECO:0000256" key="3">
    <source>
        <dbReference type="ARBA" id="ARBA00023134"/>
    </source>
</evidence>
<dbReference type="SMART" id="SM00275">
    <property type="entry name" value="G_alpha"/>
    <property type="match status" value="1"/>
</dbReference>
<dbReference type="AlphaFoldDB" id="A0A7T8GWX2"/>
<dbReference type="FunFam" id="3.40.50.300:FF:000692">
    <property type="entry name" value="Guanine nucleotide-binding protein subunit alpha"/>
    <property type="match status" value="1"/>
</dbReference>
<dbReference type="GO" id="GO:0001664">
    <property type="term" value="F:G protein-coupled receptor binding"/>
    <property type="evidence" value="ECO:0007669"/>
    <property type="project" value="TreeGrafter"/>
</dbReference>
<keyword evidence="1" id="KW-0479">Metal-binding</keyword>
<dbReference type="GO" id="GO:0003924">
    <property type="term" value="F:GTPase activity"/>
    <property type="evidence" value="ECO:0007669"/>
    <property type="project" value="InterPro"/>
</dbReference>
<proteinExistence type="predicted"/>
<dbReference type="GO" id="GO:0005525">
    <property type="term" value="F:GTP binding"/>
    <property type="evidence" value="ECO:0007669"/>
    <property type="project" value="UniProtKB-KW"/>
</dbReference>
<dbReference type="PROSITE" id="PS51882">
    <property type="entry name" value="G_ALPHA"/>
    <property type="match status" value="1"/>
</dbReference>
<evidence type="ECO:0000256" key="1">
    <source>
        <dbReference type="ARBA" id="ARBA00022723"/>
    </source>
</evidence>
<protein>
    <recommendedName>
        <fullName evidence="8">Guanine nucleotide-binding protein G(O) subunit alpha</fullName>
    </recommendedName>
</protein>
<dbReference type="Pfam" id="PF00503">
    <property type="entry name" value="G-alpha"/>
    <property type="match status" value="1"/>
</dbReference>
<gene>
    <name evidence="6" type="ORF">FKW44_019985</name>
</gene>
<keyword evidence="2 5" id="KW-0547">Nucleotide-binding</keyword>